<feature type="domain" description="EGF-like" evidence="17">
    <location>
        <begin position="217"/>
        <end position="253"/>
    </location>
</feature>
<feature type="domain" description="EGF-like" evidence="17">
    <location>
        <begin position="436"/>
        <end position="471"/>
    </location>
</feature>
<dbReference type="GO" id="GO:0008270">
    <property type="term" value="F:zinc ion binding"/>
    <property type="evidence" value="ECO:0007669"/>
    <property type="project" value="UniProtKB-KW"/>
</dbReference>
<dbReference type="EMBL" id="CAJPWZ010000721">
    <property type="protein sequence ID" value="CAG2199362.1"/>
    <property type="molecule type" value="Genomic_DNA"/>
</dbReference>
<dbReference type="GO" id="GO:0005634">
    <property type="term" value="C:nucleus"/>
    <property type="evidence" value="ECO:0007669"/>
    <property type="project" value="UniProtKB-ARBA"/>
</dbReference>
<dbReference type="Pfam" id="PF00096">
    <property type="entry name" value="zf-C2H2"/>
    <property type="match status" value="2"/>
</dbReference>
<dbReference type="SUPFAM" id="SSF57196">
    <property type="entry name" value="EGF/Laminin"/>
    <property type="match status" value="8"/>
</dbReference>
<evidence type="ECO:0000256" key="10">
    <source>
        <dbReference type="ARBA" id="ARBA00022989"/>
    </source>
</evidence>
<dbReference type="PANTHER" id="PTHR45836">
    <property type="entry name" value="SLIT HOMOLOG"/>
    <property type="match status" value="1"/>
</dbReference>
<keyword evidence="20" id="KW-1185">Reference proteome</keyword>
<dbReference type="InterPro" id="IPR018097">
    <property type="entry name" value="EGF_Ca-bd_CS"/>
</dbReference>
<evidence type="ECO:0000259" key="18">
    <source>
        <dbReference type="PROSITE" id="PS50157"/>
    </source>
</evidence>
<dbReference type="PROSITE" id="PS00028">
    <property type="entry name" value="ZINC_FINGER_C2H2_1"/>
    <property type="match status" value="2"/>
</dbReference>
<dbReference type="InterPro" id="IPR051355">
    <property type="entry name" value="Notch/Slit_guidance"/>
</dbReference>
<evidence type="ECO:0000256" key="3">
    <source>
        <dbReference type="ARBA" id="ARBA00022692"/>
    </source>
</evidence>
<dbReference type="InterPro" id="IPR013032">
    <property type="entry name" value="EGF-like_CS"/>
</dbReference>
<feature type="domain" description="EGF-like" evidence="17">
    <location>
        <begin position="179"/>
        <end position="215"/>
    </location>
</feature>
<proteinExistence type="predicted"/>
<evidence type="ECO:0000256" key="1">
    <source>
        <dbReference type="ARBA" id="ARBA00004167"/>
    </source>
</evidence>
<dbReference type="FunFam" id="2.10.25.10:FF:000247">
    <property type="entry name" value="Delta/notch like EGF repeat containing"/>
    <property type="match status" value="2"/>
</dbReference>
<feature type="disulfide bond" evidence="15">
    <location>
        <begin position="477"/>
        <end position="487"/>
    </location>
</feature>
<feature type="domain" description="EGF-like" evidence="17">
    <location>
        <begin position="322"/>
        <end position="358"/>
    </location>
</feature>
<dbReference type="SMART" id="SM00179">
    <property type="entry name" value="EGF_CA"/>
    <property type="match status" value="15"/>
</dbReference>
<feature type="domain" description="EGF-like" evidence="17">
    <location>
        <begin position="547"/>
        <end position="582"/>
    </location>
</feature>
<feature type="disulfide bond" evidence="15">
    <location>
        <begin position="609"/>
        <end position="618"/>
    </location>
</feature>
<evidence type="ECO:0000256" key="12">
    <source>
        <dbReference type="ARBA" id="ARBA00023157"/>
    </source>
</evidence>
<feature type="domain" description="EGF-like" evidence="17">
    <location>
        <begin position="360"/>
        <end position="396"/>
    </location>
</feature>
<feature type="domain" description="EGF-like" evidence="17">
    <location>
        <begin position="292"/>
        <end position="320"/>
    </location>
</feature>
<feature type="compositionally biased region" description="Polar residues" evidence="16">
    <location>
        <begin position="897"/>
        <end position="909"/>
    </location>
</feature>
<feature type="disulfide bond" evidence="15">
    <location>
        <begin position="129"/>
        <end position="138"/>
    </location>
</feature>
<evidence type="ECO:0008006" key="21">
    <source>
        <dbReference type="Google" id="ProtNLM"/>
    </source>
</evidence>
<keyword evidence="9" id="KW-0106">Calcium</keyword>
<evidence type="ECO:0000259" key="17">
    <source>
        <dbReference type="PROSITE" id="PS50026"/>
    </source>
</evidence>
<dbReference type="PANTHER" id="PTHR45836:SF13">
    <property type="entry name" value="PROTEIN CRUMBS"/>
    <property type="match status" value="1"/>
</dbReference>
<keyword evidence="10" id="KW-1133">Transmembrane helix</keyword>
<evidence type="ECO:0000256" key="16">
    <source>
        <dbReference type="SAM" id="MobiDB-lite"/>
    </source>
</evidence>
<feature type="domain" description="EGF-like" evidence="17">
    <location>
        <begin position="621"/>
        <end position="657"/>
    </location>
</feature>
<feature type="disulfide bond" evidence="15">
    <location>
        <begin position="551"/>
        <end position="561"/>
    </location>
</feature>
<feature type="disulfide bond" evidence="15">
    <location>
        <begin position="280"/>
        <end position="289"/>
    </location>
</feature>
<feature type="disulfide bond" evidence="15">
    <location>
        <begin position="424"/>
        <end position="433"/>
    </location>
</feature>
<dbReference type="SUPFAM" id="SSF54060">
    <property type="entry name" value="His-Me finger endonucleases"/>
    <property type="match status" value="1"/>
</dbReference>
<feature type="domain" description="EGF-like" evidence="17">
    <location>
        <begin position="584"/>
        <end position="619"/>
    </location>
</feature>
<dbReference type="Pfam" id="PF25024">
    <property type="entry name" value="EGF_TEN"/>
    <property type="match status" value="1"/>
</dbReference>
<feature type="disulfide bond" evidence="15">
    <location>
        <begin position="514"/>
        <end position="524"/>
    </location>
</feature>
<feature type="compositionally biased region" description="Low complexity" evidence="16">
    <location>
        <begin position="698"/>
        <end position="896"/>
    </location>
</feature>
<dbReference type="Pfam" id="PF00008">
    <property type="entry name" value="EGF"/>
    <property type="match status" value="7"/>
</dbReference>
<dbReference type="FunFam" id="3.30.160.60:FF:000340">
    <property type="entry name" value="zinc finger protein 473 isoform X1"/>
    <property type="match status" value="1"/>
</dbReference>
<comment type="subcellular location">
    <subcellularLocation>
        <location evidence="1">Membrane</location>
        <topology evidence="1">Single-pass membrane protein</topology>
    </subcellularLocation>
</comment>
<dbReference type="FunFam" id="2.10.25.10:FF:000004">
    <property type="entry name" value="Neurogenic locus notch 1"/>
    <property type="match status" value="4"/>
</dbReference>
<dbReference type="FunFam" id="2.10.25.10:FF:000151">
    <property type="entry name" value="FAT atypical cadherin 4"/>
    <property type="match status" value="1"/>
</dbReference>
<dbReference type="SUPFAM" id="SSF57667">
    <property type="entry name" value="beta-beta-alpha zinc fingers"/>
    <property type="match status" value="1"/>
</dbReference>
<dbReference type="GO" id="GO:0009986">
    <property type="term" value="C:cell surface"/>
    <property type="evidence" value="ECO:0007669"/>
    <property type="project" value="TreeGrafter"/>
</dbReference>
<dbReference type="GO" id="GO:0120025">
    <property type="term" value="C:plasma membrane bounded cell projection"/>
    <property type="evidence" value="ECO:0007669"/>
    <property type="project" value="UniProtKB-ARBA"/>
</dbReference>
<feature type="disulfide bond" evidence="15">
    <location>
        <begin position="259"/>
        <end position="269"/>
    </location>
</feature>
<keyword evidence="11" id="KW-0472">Membrane</keyword>
<sequence length="1838" mass="204347">MLKYDTNWPKGGFFEGLFDPRFEICIIGHCNSTATFQNTNHIKFSATDQLSFNELDSSQHTLSFTVTINDITGKEPFEFKNLLTTLHKEVTIKDFSNFHQHVNFTGEHDTVPCHTGTCNDLVNKFICTCPAGFNGTRCENSISNCAQNSCNGHGKCIDLGSNFNCTCNTGYSGKKCETDINECISNPCCHGSTCIDQSNSYTCACTSGFSGKHCEFNINDCSTNPCQNSGTCKDGVNSYNCICKPGYTGKMCEININDCHPNPCKNGLCHDLVNGYNCTCSAGYTGRTCSVNIDDCTPQLYGVNNYTCSCLAGYTGRNCEININNCSPNLCENSGTCRDGVNNYTCSCLAGFTGRNCEINVDNCSPNPCKNSGTCQDGVNKYTCSCLASFTGRNCETNVDNCSSNPCKNSGTCQDGVNNYTCSCVKGFTGSDCQLNIDDCKDSPCKHGTCVDQVNGYTCTCQYGYSGKYCEHNINECSSNPCHNGTCTDQVNGYSCLCVPGYTGRNCETNVDECQSSPCDHGNCVDFVNSYQCLCSPGYSGVNCKTDIDECISNPCNNGVCKNLENSFRCDCSQGYTGVHCEININECKSNPCHNGTCKDEINGYSCTCQKGFTGRLCETNINECASNPCKHNSSCKDRTNDYQCSCQSGYIGKNCDILITTLAPSTTKLTTPFITTKFTSPSTTTKTTTLSTTTKSTTLSTTTKSTTPSTTTKSTTPSTTVKPSSPSTIMKTTTPSTTTKSTTPSTVMKSTTPSTVMKSTTPSTVMKTTTPSTTPKSTTPSTATKPTNPSTTTKHSTPSSKVKSTTPSTVMKTTTPSTTTRHSTSSTKVKPTTPTTTMKPTYPSTTTRHSTPSTKVKPTTPTTTMKSTTLSTTTNSTTPSTSQTTKKSSTMITTKNAPTSMNSTTIQKQTKESPLSIRTLLTTITTKVTVPPTTTKHEILGSTTQKASTITTTFKPSASSTIIHSVPKPDAYLIKGDVTTSVKNITATMKDLIEQYLNDPGADIQITTSTEIVLGEDSELVTKVTYTVKKNGKELSNKEVQKYFNQATATLHLKQYNGEVKKRPMKTTDKVKKMEPASKKIKMSVYKCGVCGKSFSQKQGLSRHKRTAHSKEKLQCRLCSISFNRRDNYLRHMKRHEFQQIGGGSTEANTDKENESEPCNFKALNGTVETHIFEAKGLNKFDPMTFLKSQYDDVKEIIKFKIKERGGIKWYLSMKVKMSRRKGDDVETAEPHFRGKCQTSLKLEDIDTGLKESIKKMYTSFIEYQRQGSNWTVDKVVDLTIHMARYRPLKGSSYIPLPIKLRSKHAIVNVKNKDSKCFMWSILAALYPAKRDAERVWKYKEHTSSLNFDTIMFPVKLADIPKFEKQNTISINVFGFNKGEIFPIHISKHQYAQHVNLLMISDNKKSHYCWIKDLNRLLGDQHSHHGRHFHCPYCLHGFTKERILSNHLPYCQTHGPQKIELPTEENKWLHYKDIRKQLKVPYIIYADFECLQEPIIDSNECDQKTKKTTKHVPCGFAYKVVGLTPETSNEPVVYRGADAADKFVECMVKEQEEIEQRFKHCEPMIMTGSDWQSFKKATICHICKKELADSRVRDHCHVTGKFRGAAHNDCNINYKFTGRIPVVFHNLRGYDSHLIMQAIGKVEGKKLNCIANNMEKYISFSLGCMDFIDSLQFMSSSLQKLVENLAKEGSSKFRHMTSHFGEEQISLLLRKQVYPYEYFVSEAKFVETQLPPIENFYSTLSGEGITTLDYAHAQQVWQLFNIQNLGQYHDLYVLSDVLALADVFENFREICLNYYGLDAAHFYTSPGLAWQAALKMTGVNLELLTDVDMHLFIERKV</sequence>
<dbReference type="SMART" id="SM00181">
    <property type="entry name" value="EGF"/>
    <property type="match status" value="15"/>
</dbReference>
<feature type="domain" description="EGF-like" evidence="17">
    <location>
        <begin position="109"/>
        <end position="139"/>
    </location>
</feature>
<dbReference type="PROSITE" id="PS50157">
    <property type="entry name" value="ZINC_FINGER_C2H2_2"/>
    <property type="match status" value="3"/>
</dbReference>
<dbReference type="GO" id="GO:0007219">
    <property type="term" value="P:Notch signaling pathway"/>
    <property type="evidence" value="ECO:0007669"/>
    <property type="project" value="TreeGrafter"/>
</dbReference>
<evidence type="ECO:0000256" key="2">
    <source>
        <dbReference type="ARBA" id="ARBA00022536"/>
    </source>
</evidence>
<dbReference type="FunFam" id="2.10.25.10:FF:000472">
    <property type="entry name" value="Uncharacterized protein, isoform A"/>
    <property type="match status" value="2"/>
</dbReference>
<dbReference type="InterPro" id="IPR001881">
    <property type="entry name" value="EGF-like_Ca-bd_dom"/>
</dbReference>
<evidence type="ECO:0000256" key="4">
    <source>
        <dbReference type="ARBA" id="ARBA00022723"/>
    </source>
</evidence>
<evidence type="ECO:0000256" key="8">
    <source>
        <dbReference type="ARBA" id="ARBA00022833"/>
    </source>
</evidence>
<dbReference type="Gene3D" id="2.10.25.10">
    <property type="entry name" value="Laminin"/>
    <property type="match status" value="15"/>
</dbReference>
<dbReference type="PROSITE" id="PS00010">
    <property type="entry name" value="ASX_HYDROXYL"/>
    <property type="match status" value="14"/>
</dbReference>
<evidence type="ECO:0000256" key="9">
    <source>
        <dbReference type="ARBA" id="ARBA00022837"/>
    </source>
</evidence>
<dbReference type="PROSITE" id="PS50026">
    <property type="entry name" value="EGF_3"/>
    <property type="match status" value="15"/>
</dbReference>
<feature type="disulfide bond" evidence="15">
    <location>
        <begin position="167"/>
        <end position="176"/>
    </location>
</feature>
<evidence type="ECO:0000256" key="13">
    <source>
        <dbReference type="ARBA" id="ARBA00023180"/>
    </source>
</evidence>
<dbReference type="Pfam" id="PF12661">
    <property type="entry name" value="hEGF"/>
    <property type="match status" value="1"/>
</dbReference>
<feature type="disulfide bond" evidence="15">
    <location>
        <begin position="310"/>
        <end position="319"/>
    </location>
</feature>
<feature type="disulfide bond" evidence="15">
    <location>
        <begin position="348"/>
        <end position="357"/>
    </location>
</feature>
<dbReference type="PROSITE" id="PS00022">
    <property type="entry name" value="EGF_1"/>
    <property type="match status" value="15"/>
</dbReference>
<name>A0A8S3QXA8_MYTED</name>
<dbReference type="Proteomes" id="UP000683360">
    <property type="component" value="Unassembled WGS sequence"/>
</dbReference>
<dbReference type="InterPro" id="IPR036236">
    <property type="entry name" value="Znf_C2H2_sf"/>
</dbReference>
<keyword evidence="6" id="KW-0677">Repeat</keyword>
<comment type="caution">
    <text evidence="15">Lacks conserved residue(s) required for the propagation of feature annotation.</text>
</comment>
<dbReference type="InterPro" id="IPR044925">
    <property type="entry name" value="His-Me_finger_sf"/>
</dbReference>
<feature type="domain" description="EGF-like" evidence="17">
    <location>
        <begin position="398"/>
        <end position="434"/>
    </location>
</feature>
<feature type="disulfide bond" evidence="15">
    <location>
        <begin position="498"/>
        <end position="507"/>
    </location>
</feature>
<evidence type="ECO:0000256" key="11">
    <source>
        <dbReference type="ARBA" id="ARBA00023136"/>
    </source>
</evidence>
<dbReference type="InterPro" id="IPR013087">
    <property type="entry name" value="Znf_C2H2_type"/>
</dbReference>
<feature type="disulfide bond" evidence="15">
    <location>
        <begin position="461"/>
        <end position="470"/>
    </location>
</feature>
<dbReference type="InterPro" id="IPR000742">
    <property type="entry name" value="EGF"/>
</dbReference>
<feature type="disulfide bond" evidence="15">
    <location>
        <begin position="205"/>
        <end position="214"/>
    </location>
</feature>
<feature type="domain" description="EGF-like" evidence="17">
    <location>
        <begin position="141"/>
        <end position="177"/>
    </location>
</feature>
<feature type="domain" description="EGF-like" evidence="17">
    <location>
        <begin position="510"/>
        <end position="545"/>
    </location>
</feature>
<keyword evidence="12 15" id="KW-1015">Disulfide bond</keyword>
<accession>A0A8S3QXA8</accession>
<feature type="disulfide bond" evidence="15">
    <location>
        <begin position="572"/>
        <end position="581"/>
    </location>
</feature>
<evidence type="ECO:0000256" key="15">
    <source>
        <dbReference type="PROSITE-ProRule" id="PRU00076"/>
    </source>
</evidence>
<evidence type="ECO:0000313" key="19">
    <source>
        <dbReference type="EMBL" id="CAG2199362.1"/>
    </source>
</evidence>
<evidence type="ECO:0000256" key="5">
    <source>
        <dbReference type="ARBA" id="ARBA00022729"/>
    </source>
</evidence>
<dbReference type="PROSITE" id="PS01186">
    <property type="entry name" value="EGF_2"/>
    <property type="match status" value="14"/>
</dbReference>
<feature type="domain" description="EGF-like" evidence="17">
    <location>
        <begin position="255"/>
        <end position="290"/>
    </location>
</feature>
<dbReference type="PRINTS" id="PR00010">
    <property type="entry name" value="EGFBLOOD"/>
</dbReference>
<evidence type="ECO:0000313" key="20">
    <source>
        <dbReference type="Proteomes" id="UP000683360"/>
    </source>
</evidence>
<keyword evidence="7 14" id="KW-0863">Zinc-finger</keyword>
<feature type="region of interest" description="Disordered" evidence="16">
    <location>
        <begin position="698"/>
        <end position="913"/>
    </location>
</feature>
<comment type="caution">
    <text evidence="19">The sequence shown here is derived from an EMBL/GenBank/DDBJ whole genome shotgun (WGS) entry which is preliminary data.</text>
</comment>
<keyword evidence="3" id="KW-0812">Transmembrane</keyword>
<evidence type="ECO:0000256" key="7">
    <source>
        <dbReference type="ARBA" id="ARBA00022771"/>
    </source>
</evidence>
<feature type="disulfide bond" evidence="15">
    <location>
        <begin position="386"/>
        <end position="395"/>
    </location>
</feature>
<feature type="disulfide bond" evidence="15">
    <location>
        <begin position="588"/>
        <end position="598"/>
    </location>
</feature>
<dbReference type="GO" id="GO:0005509">
    <property type="term" value="F:calcium ion binding"/>
    <property type="evidence" value="ECO:0007669"/>
    <property type="project" value="InterPro"/>
</dbReference>
<keyword evidence="4" id="KW-0479">Metal-binding</keyword>
<feature type="disulfide bond" evidence="15">
    <location>
        <begin position="535"/>
        <end position="544"/>
    </location>
</feature>
<dbReference type="SMART" id="SM00355">
    <property type="entry name" value="ZnF_C2H2"/>
    <property type="match status" value="3"/>
</dbReference>
<dbReference type="GO" id="GO:0007411">
    <property type="term" value="P:axon guidance"/>
    <property type="evidence" value="ECO:0007669"/>
    <property type="project" value="TreeGrafter"/>
</dbReference>
<evidence type="ECO:0000256" key="6">
    <source>
        <dbReference type="ARBA" id="ARBA00022737"/>
    </source>
</evidence>
<keyword evidence="13" id="KW-0325">Glycoprotein</keyword>
<keyword evidence="5" id="KW-0732">Signal</keyword>
<dbReference type="FunFam" id="2.10.25.10:FF:000321">
    <property type="entry name" value="Protein delta homolog 1"/>
    <property type="match status" value="1"/>
</dbReference>
<feature type="disulfide bond" evidence="15">
    <location>
        <begin position="647"/>
        <end position="656"/>
    </location>
</feature>
<feature type="domain" description="C2H2-type" evidence="18">
    <location>
        <begin position="1087"/>
        <end position="1115"/>
    </location>
</feature>
<gene>
    <name evidence="19" type="ORF">MEDL_14181</name>
</gene>
<evidence type="ECO:0000256" key="14">
    <source>
        <dbReference type="PROSITE-ProRule" id="PRU00042"/>
    </source>
</evidence>
<keyword evidence="2 15" id="KW-0245">EGF-like domain</keyword>
<dbReference type="FunFam" id="2.10.25.10:FF:000143">
    <property type="entry name" value="Protein crumbs 1"/>
    <property type="match status" value="2"/>
</dbReference>
<dbReference type="InterPro" id="IPR000152">
    <property type="entry name" value="EGF-type_Asp/Asn_hydroxyl_site"/>
</dbReference>
<dbReference type="Gene3D" id="3.30.160.60">
    <property type="entry name" value="Classic Zinc Finger"/>
    <property type="match status" value="1"/>
</dbReference>
<dbReference type="InterPro" id="IPR009030">
    <property type="entry name" value="Growth_fac_rcpt_cys_sf"/>
</dbReference>
<dbReference type="GO" id="GO:0043235">
    <property type="term" value="C:receptor complex"/>
    <property type="evidence" value="ECO:0007669"/>
    <property type="project" value="TreeGrafter"/>
</dbReference>
<feature type="domain" description="C2H2-type" evidence="18">
    <location>
        <begin position="1115"/>
        <end position="1142"/>
    </location>
</feature>
<reference evidence="19" key="1">
    <citation type="submission" date="2021-03" db="EMBL/GenBank/DDBJ databases">
        <authorList>
            <person name="Bekaert M."/>
        </authorList>
    </citation>
    <scope>NUCLEOTIDE SEQUENCE</scope>
</reference>
<dbReference type="PROSITE" id="PS01187">
    <property type="entry name" value="EGF_CA"/>
    <property type="match status" value="5"/>
</dbReference>
<dbReference type="GO" id="GO:0005886">
    <property type="term" value="C:plasma membrane"/>
    <property type="evidence" value="ECO:0007669"/>
    <property type="project" value="TreeGrafter"/>
</dbReference>
<feature type="disulfide bond" evidence="15">
    <location>
        <begin position="243"/>
        <end position="252"/>
    </location>
</feature>
<organism evidence="19 20">
    <name type="scientific">Mytilus edulis</name>
    <name type="common">Blue mussel</name>
    <dbReference type="NCBI Taxonomy" id="6550"/>
    <lineage>
        <taxon>Eukaryota</taxon>
        <taxon>Metazoa</taxon>
        <taxon>Spiralia</taxon>
        <taxon>Lophotrochozoa</taxon>
        <taxon>Mollusca</taxon>
        <taxon>Bivalvia</taxon>
        <taxon>Autobranchia</taxon>
        <taxon>Pteriomorphia</taxon>
        <taxon>Mytilida</taxon>
        <taxon>Mytiloidea</taxon>
        <taxon>Mytilidae</taxon>
        <taxon>Mytilinae</taxon>
        <taxon>Mytilus</taxon>
    </lineage>
</organism>
<feature type="domain" description="EGF-like" evidence="17">
    <location>
        <begin position="473"/>
        <end position="508"/>
    </location>
</feature>
<keyword evidence="8" id="KW-0862">Zinc</keyword>
<dbReference type="CDD" id="cd00054">
    <property type="entry name" value="EGF_CA"/>
    <property type="match status" value="14"/>
</dbReference>
<feature type="domain" description="C2H2-type" evidence="18">
    <location>
        <begin position="1430"/>
        <end position="1460"/>
    </location>
</feature>
<feature type="disulfide bond" evidence="15">
    <location>
        <begin position="440"/>
        <end position="450"/>
    </location>
</feature>
<dbReference type="OrthoDB" id="2331628at2759"/>
<dbReference type="SUPFAM" id="SSF57184">
    <property type="entry name" value="Growth factor receptor domain"/>
    <property type="match status" value="2"/>
</dbReference>
<protein>
    <recommendedName>
        <fullName evidence="21">DNA-directed DNA polymerase</fullName>
    </recommendedName>
</protein>